<dbReference type="Proteomes" id="UP001329430">
    <property type="component" value="Chromosome 2"/>
</dbReference>
<evidence type="ECO:0000256" key="3">
    <source>
        <dbReference type="ARBA" id="ARBA00006958"/>
    </source>
</evidence>
<evidence type="ECO:0000256" key="7">
    <source>
        <dbReference type="ARBA" id="ARBA00023242"/>
    </source>
</evidence>
<dbReference type="AlphaFoldDB" id="A0AAN7VQD5"/>
<dbReference type="InterPro" id="IPR045249">
    <property type="entry name" value="HARBI1-like"/>
</dbReference>
<dbReference type="EMBL" id="JAVRBK010000002">
    <property type="protein sequence ID" value="KAK5648193.1"/>
    <property type="molecule type" value="Genomic_DNA"/>
</dbReference>
<evidence type="ECO:0000256" key="2">
    <source>
        <dbReference type="ARBA" id="ARBA00004123"/>
    </source>
</evidence>
<dbReference type="InterPro" id="IPR027806">
    <property type="entry name" value="HARBI1_dom"/>
</dbReference>
<reference evidence="9 10" key="1">
    <citation type="journal article" date="2024" name="Insects">
        <title>An Improved Chromosome-Level Genome Assembly of the Firefly Pyrocoelia pectoralis.</title>
        <authorList>
            <person name="Fu X."/>
            <person name="Meyer-Rochow V.B."/>
            <person name="Ballantyne L."/>
            <person name="Zhu X."/>
        </authorList>
    </citation>
    <scope>NUCLEOTIDE SEQUENCE [LARGE SCALE GENOMIC DNA]</scope>
    <source>
        <strain evidence="9">XCY_ONT2</strain>
    </source>
</reference>
<evidence type="ECO:0000256" key="5">
    <source>
        <dbReference type="ARBA" id="ARBA00022723"/>
    </source>
</evidence>
<keyword evidence="4" id="KW-0540">Nuclease</keyword>
<evidence type="ECO:0000313" key="10">
    <source>
        <dbReference type="Proteomes" id="UP001329430"/>
    </source>
</evidence>
<organism evidence="9 10">
    <name type="scientific">Pyrocoelia pectoralis</name>
    <dbReference type="NCBI Taxonomy" id="417401"/>
    <lineage>
        <taxon>Eukaryota</taxon>
        <taxon>Metazoa</taxon>
        <taxon>Ecdysozoa</taxon>
        <taxon>Arthropoda</taxon>
        <taxon>Hexapoda</taxon>
        <taxon>Insecta</taxon>
        <taxon>Pterygota</taxon>
        <taxon>Neoptera</taxon>
        <taxon>Endopterygota</taxon>
        <taxon>Coleoptera</taxon>
        <taxon>Polyphaga</taxon>
        <taxon>Elateriformia</taxon>
        <taxon>Elateroidea</taxon>
        <taxon>Lampyridae</taxon>
        <taxon>Lampyrinae</taxon>
        <taxon>Pyrocoelia</taxon>
    </lineage>
</organism>
<evidence type="ECO:0000259" key="8">
    <source>
        <dbReference type="Pfam" id="PF13359"/>
    </source>
</evidence>
<comment type="cofactor">
    <cofactor evidence="1">
        <name>a divalent metal cation</name>
        <dbReference type="ChEBI" id="CHEBI:60240"/>
    </cofactor>
</comment>
<dbReference type="PANTHER" id="PTHR22930:SF85">
    <property type="entry name" value="GH03217P-RELATED"/>
    <property type="match status" value="1"/>
</dbReference>
<keyword evidence="6" id="KW-0378">Hydrolase</keyword>
<gene>
    <name evidence="9" type="ORF">RI129_003085</name>
</gene>
<comment type="caution">
    <text evidence="9">The sequence shown here is derived from an EMBL/GenBank/DDBJ whole genome shotgun (WGS) entry which is preliminary data.</text>
</comment>
<dbReference type="GO" id="GO:0016787">
    <property type="term" value="F:hydrolase activity"/>
    <property type="evidence" value="ECO:0007669"/>
    <property type="project" value="UniProtKB-KW"/>
</dbReference>
<comment type="similarity">
    <text evidence="3">Belongs to the HARBI1 family.</text>
</comment>
<evidence type="ECO:0000256" key="4">
    <source>
        <dbReference type="ARBA" id="ARBA00022722"/>
    </source>
</evidence>
<dbReference type="GO" id="GO:0046872">
    <property type="term" value="F:metal ion binding"/>
    <property type="evidence" value="ECO:0007669"/>
    <property type="project" value="UniProtKB-KW"/>
</dbReference>
<protein>
    <recommendedName>
        <fullName evidence="8">DDE Tnp4 domain-containing protein</fullName>
    </recommendedName>
</protein>
<sequence length="253" mass="28927">MCKMLMELSLQHRIIGWPLQNSFQTMSNDFQRRFGMTGVIGAIDGSHIRINAPKDYHTSYINRKGYHSILLQAVCNVDLLFTDVYTGFPGSVHDAALFKQSDLYNKITTGDIDLGEFYIIGDKAYPLQTYLMVPFKDVGHLSLQQKKFNLVLSKSRAVIENAFALLKGRFRRLKYIETVKLEYIVLLIMAGTILHNLCILCKDELKQLIDVTVEVEEEREMNAVILENVEVRNSLATAKRQEIVNSLAMLYNI</sequence>
<keyword evidence="10" id="KW-1185">Reference proteome</keyword>
<evidence type="ECO:0000256" key="6">
    <source>
        <dbReference type="ARBA" id="ARBA00022801"/>
    </source>
</evidence>
<comment type="subcellular location">
    <subcellularLocation>
        <location evidence="2">Nucleus</location>
    </subcellularLocation>
</comment>
<name>A0AAN7VQD5_9COLE</name>
<keyword evidence="5" id="KW-0479">Metal-binding</keyword>
<dbReference type="PANTHER" id="PTHR22930">
    <property type="match status" value="1"/>
</dbReference>
<evidence type="ECO:0000313" key="9">
    <source>
        <dbReference type="EMBL" id="KAK5648193.1"/>
    </source>
</evidence>
<dbReference type="Pfam" id="PF13359">
    <property type="entry name" value="DDE_Tnp_4"/>
    <property type="match status" value="1"/>
</dbReference>
<feature type="domain" description="DDE Tnp4" evidence="8">
    <location>
        <begin position="43"/>
        <end position="196"/>
    </location>
</feature>
<accession>A0AAN7VQD5</accession>
<keyword evidence="7" id="KW-0539">Nucleus</keyword>
<dbReference type="GO" id="GO:0004518">
    <property type="term" value="F:nuclease activity"/>
    <property type="evidence" value="ECO:0007669"/>
    <property type="project" value="UniProtKB-KW"/>
</dbReference>
<proteinExistence type="inferred from homology"/>
<dbReference type="GO" id="GO:0005634">
    <property type="term" value="C:nucleus"/>
    <property type="evidence" value="ECO:0007669"/>
    <property type="project" value="UniProtKB-SubCell"/>
</dbReference>
<evidence type="ECO:0000256" key="1">
    <source>
        <dbReference type="ARBA" id="ARBA00001968"/>
    </source>
</evidence>